<keyword evidence="15" id="KW-0966">Cell projection</keyword>
<keyword evidence="5 13" id="KW-1003">Cell membrane</keyword>
<evidence type="ECO:0000256" key="3">
    <source>
        <dbReference type="ARBA" id="ARBA00021622"/>
    </source>
</evidence>
<evidence type="ECO:0000313" key="15">
    <source>
        <dbReference type="EMBL" id="VCU69913.1"/>
    </source>
</evidence>
<keyword evidence="15" id="KW-0969">Cilium</keyword>
<evidence type="ECO:0000256" key="13">
    <source>
        <dbReference type="RuleBase" id="RU364091"/>
    </source>
</evidence>
<comment type="function">
    <text evidence="12 13">Required for formation of the rod structure in the basal body of the flagellar apparatus. Together with FliI and FliH, may constitute the export apparatus of flagellin.</text>
</comment>
<dbReference type="PANTHER" id="PTHR30531:SF12">
    <property type="entry name" value="FLAGELLAR BIOSYNTHETIC PROTEIN FLHB"/>
    <property type="match status" value="1"/>
</dbReference>
<dbReference type="PANTHER" id="PTHR30531">
    <property type="entry name" value="FLAGELLAR BIOSYNTHETIC PROTEIN FLHB"/>
    <property type="match status" value="1"/>
</dbReference>
<evidence type="ECO:0000313" key="16">
    <source>
        <dbReference type="Proteomes" id="UP000277294"/>
    </source>
</evidence>
<keyword evidence="11 13" id="KW-1006">Bacterial flagellum protein export</keyword>
<dbReference type="SUPFAM" id="SSF160544">
    <property type="entry name" value="EscU C-terminal domain-like"/>
    <property type="match status" value="1"/>
</dbReference>
<dbReference type="InterPro" id="IPR006136">
    <property type="entry name" value="FlhB"/>
</dbReference>
<keyword evidence="9 13" id="KW-1133">Transmembrane helix</keyword>
<reference evidence="15 16" key="1">
    <citation type="submission" date="2018-10" db="EMBL/GenBank/DDBJ databases">
        <authorList>
            <person name="Criscuolo A."/>
        </authorList>
    </citation>
    <scope>NUCLEOTIDE SEQUENCE [LARGE SCALE GENOMIC DNA]</scope>
    <source>
        <strain evidence="15">DnA1</strain>
    </source>
</reference>
<keyword evidence="16" id="KW-1185">Reference proteome</keyword>
<evidence type="ECO:0000256" key="8">
    <source>
        <dbReference type="ARBA" id="ARBA00022927"/>
    </source>
</evidence>
<dbReference type="InterPro" id="IPR029025">
    <property type="entry name" value="T3SS_substrate_exporter_C"/>
</dbReference>
<evidence type="ECO:0000256" key="10">
    <source>
        <dbReference type="ARBA" id="ARBA00023136"/>
    </source>
</evidence>
<feature type="transmembrane region" description="Helical" evidence="13">
    <location>
        <begin position="51"/>
        <end position="72"/>
    </location>
</feature>
<dbReference type="InterPro" id="IPR006135">
    <property type="entry name" value="T3SS_substrate_exporter"/>
</dbReference>
<comment type="similarity">
    <text evidence="2 13">Belongs to the type III secretion exporter family.</text>
</comment>
<dbReference type="NCBIfam" id="TIGR00328">
    <property type="entry name" value="flhB"/>
    <property type="match status" value="1"/>
</dbReference>
<sequence>MRSSSLARRFVDTRKTVADNQESGQEKSLAPSQRRLDQAREEGRVARSRDLSGAMATFACVAALAVAGAAVADRAMGWMKSSFVSAAATAALTRDEAVLLNTLNSMIGDALLAIAPVLAAGMLAGVLGSLGLGGLVLSGKALTPNFGRLSPLAGLGRIFSLAGLGELGKSLLKVAVLGGVAAMLVWQGAQGWLSLVLPSQHRALPELGGMLTHHALILAGSLFVIAAADVPLQWWNHHKKLRMTLEEAKQENKETEGDPHVKGKVRQLQRERARARMMQAVPSADVVVTNPTHYAVALKYDEGGMGAPRVVAKGTDAVAARIRELAAEHRVAVLESPRLARALHRHAEVDQEVPVALYRAVAQVLAYVYQLRDHAAGPVPVLQPVEVPAGWDPLDDSPLRKGGRA</sequence>
<evidence type="ECO:0000256" key="12">
    <source>
        <dbReference type="ARBA" id="ARBA00025078"/>
    </source>
</evidence>
<comment type="subcellular location">
    <subcellularLocation>
        <location evidence="1">Cell membrane</location>
        <topology evidence="1">Multi-pass membrane protein</topology>
    </subcellularLocation>
</comment>
<evidence type="ECO:0000256" key="5">
    <source>
        <dbReference type="ARBA" id="ARBA00022475"/>
    </source>
</evidence>
<keyword evidence="6 13" id="KW-0812">Transmembrane</keyword>
<keyword evidence="7 13" id="KW-1005">Bacterial flagellum biogenesis</keyword>
<organism evidence="15 16">
    <name type="scientific">Pigmentiphaga humi</name>
    <dbReference type="NCBI Taxonomy" id="2478468"/>
    <lineage>
        <taxon>Bacteria</taxon>
        <taxon>Pseudomonadati</taxon>
        <taxon>Pseudomonadota</taxon>
        <taxon>Betaproteobacteria</taxon>
        <taxon>Burkholderiales</taxon>
        <taxon>Alcaligenaceae</taxon>
        <taxon>Pigmentiphaga</taxon>
    </lineage>
</organism>
<evidence type="ECO:0000256" key="1">
    <source>
        <dbReference type="ARBA" id="ARBA00004651"/>
    </source>
</evidence>
<accession>A0A3P4B0T7</accession>
<name>A0A3P4B0T7_9BURK</name>
<evidence type="ECO:0000256" key="11">
    <source>
        <dbReference type="ARBA" id="ARBA00023225"/>
    </source>
</evidence>
<dbReference type="AlphaFoldDB" id="A0A3P4B0T7"/>
<gene>
    <name evidence="15" type="primary">flhB_1</name>
    <name evidence="13" type="synonym">flhB</name>
    <name evidence="15" type="ORF">PIGHUM_01978</name>
</gene>
<feature type="compositionally biased region" description="Basic and acidic residues" evidence="14">
    <location>
        <begin position="34"/>
        <end position="43"/>
    </location>
</feature>
<dbReference type="PRINTS" id="PR00950">
    <property type="entry name" value="TYPE3IMSPROT"/>
</dbReference>
<dbReference type="Gene3D" id="6.10.250.2080">
    <property type="match status" value="1"/>
</dbReference>
<evidence type="ECO:0000256" key="7">
    <source>
        <dbReference type="ARBA" id="ARBA00022795"/>
    </source>
</evidence>
<dbReference type="Gene3D" id="3.40.1690.10">
    <property type="entry name" value="secretion proteins EscU"/>
    <property type="match status" value="1"/>
</dbReference>
<dbReference type="Proteomes" id="UP000277294">
    <property type="component" value="Unassembled WGS sequence"/>
</dbReference>
<feature type="transmembrane region" description="Helical" evidence="13">
    <location>
        <begin position="174"/>
        <end position="195"/>
    </location>
</feature>
<dbReference type="GO" id="GO:0044780">
    <property type="term" value="P:bacterial-type flagellum assembly"/>
    <property type="evidence" value="ECO:0007669"/>
    <property type="project" value="InterPro"/>
</dbReference>
<evidence type="ECO:0000256" key="4">
    <source>
        <dbReference type="ARBA" id="ARBA00022448"/>
    </source>
</evidence>
<feature type="transmembrane region" description="Helical" evidence="13">
    <location>
        <begin position="215"/>
        <end position="235"/>
    </location>
</feature>
<dbReference type="GO" id="GO:0009306">
    <property type="term" value="P:protein secretion"/>
    <property type="evidence" value="ECO:0007669"/>
    <property type="project" value="InterPro"/>
</dbReference>
<keyword evidence="15" id="KW-0282">Flagellum</keyword>
<dbReference type="EMBL" id="UWPJ01000016">
    <property type="protein sequence ID" value="VCU69913.1"/>
    <property type="molecule type" value="Genomic_DNA"/>
</dbReference>
<evidence type="ECO:0000256" key="9">
    <source>
        <dbReference type="ARBA" id="ARBA00022989"/>
    </source>
</evidence>
<evidence type="ECO:0000256" key="2">
    <source>
        <dbReference type="ARBA" id="ARBA00010690"/>
    </source>
</evidence>
<feature type="transmembrane region" description="Helical" evidence="13">
    <location>
        <begin position="110"/>
        <end position="137"/>
    </location>
</feature>
<dbReference type="Pfam" id="PF01312">
    <property type="entry name" value="Bac_export_2"/>
    <property type="match status" value="1"/>
</dbReference>
<dbReference type="OrthoDB" id="9807950at2"/>
<evidence type="ECO:0000256" key="6">
    <source>
        <dbReference type="ARBA" id="ARBA00022692"/>
    </source>
</evidence>
<proteinExistence type="inferred from homology"/>
<keyword evidence="10 13" id="KW-0472">Membrane</keyword>
<dbReference type="GO" id="GO:0005886">
    <property type="term" value="C:plasma membrane"/>
    <property type="evidence" value="ECO:0007669"/>
    <property type="project" value="UniProtKB-SubCell"/>
</dbReference>
<protein>
    <recommendedName>
        <fullName evidence="3 13">Flagellar biosynthetic protein FlhB</fullName>
    </recommendedName>
</protein>
<keyword evidence="4 13" id="KW-0813">Transport</keyword>
<evidence type="ECO:0000256" key="14">
    <source>
        <dbReference type="SAM" id="MobiDB-lite"/>
    </source>
</evidence>
<dbReference type="FunFam" id="3.40.1690.10:FF:000001">
    <property type="entry name" value="Flagellar biosynthetic protein FlhB"/>
    <property type="match status" value="1"/>
</dbReference>
<keyword evidence="8 13" id="KW-0653">Protein transport</keyword>
<feature type="region of interest" description="Disordered" evidence="14">
    <location>
        <begin position="16"/>
        <end position="43"/>
    </location>
</feature>